<dbReference type="eggNOG" id="COG3706">
    <property type="taxonomic scope" value="Bacteria"/>
</dbReference>
<dbReference type="InterPro" id="IPR036457">
    <property type="entry name" value="PPM-type-like_dom_sf"/>
</dbReference>
<dbReference type="GO" id="GO:0000160">
    <property type="term" value="P:phosphorelay signal transduction system"/>
    <property type="evidence" value="ECO:0007669"/>
    <property type="project" value="InterPro"/>
</dbReference>
<keyword evidence="2" id="KW-0597">Phosphoprotein</keyword>
<dbReference type="Gene3D" id="3.40.50.2300">
    <property type="match status" value="1"/>
</dbReference>
<dbReference type="KEGG" id="geo:Geob_1186"/>
<evidence type="ECO:0000259" key="3">
    <source>
        <dbReference type="PROSITE" id="PS50110"/>
    </source>
</evidence>
<dbReference type="PANTHER" id="PTHR43156">
    <property type="entry name" value="STAGE II SPORULATION PROTEIN E-RELATED"/>
    <property type="match status" value="1"/>
</dbReference>
<dbReference type="InterPro" id="IPR001932">
    <property type="entry name" value="PPM-type_phosphatase-like_dom"/>
</dbReference>
<dbReference type="PANTHER" id="PTHR43156:SF2">
    <property type="entry name" value="STAGE II SPORULATION PROTEIN E"/>
    <property type="match status" value="1"/>
</dbReference>
<dbReference type="InterPro" id="IPR011006">
    <property type="entry name" value="CheY-like_superfamily"/>
</dbReference>
<organism evidence="4 5">
    <name type="scientific">Geotalea daltonii (strain DSM 22248 / JCM 15807 / FRC-32)</name>
    <name type="common">Geobacter daltonii</name>
    <dbReference type="NCBI Taxonomy" id="316067"/>
    <lineage>
        <taxon>Bacteria</taxon>
        <taxon>Pseudomonadati</taxon>
        <taxon>Thermodesulfobacteriota</taxon>
        <taxon>Desulfuromonadia</taxon>
        <taxon>Geobacterales</taxon>
        <taxon>Geobacteraceae</taxon>
        <taxon>Geotalea</taxon>
    </lineage>
</organism>
<dbReference type="GO" id="GO:0016791">
    <property type="term" value="F:phosphatase activity"/>
    <property type="evidence" value="ECO:0007669"/>
    <property type="project" value="TreeGrafter"/>
</dbReference>
<sequence length="383" mass="42587">MERSRILLVDDTPENLELLAEILGESYATISAGNGEAALVAASTQPLPDLILLDINMPDMDGYEVCRRLKEDPLLREIPVIFLSGLDATQDKVKAFKAGGVDYITKPFQFDEMQARVTTHVRLRQFQSELEQKGRELQDAYDRLDREFRCVGEVQKSLLPDRLPDVPGFDLASYYCPARRAGGDYFDVLPVNGKRWGIFVADVTGHGPPAAIVTAMTHVMLHLAPCKDHPDKLLSFLNRTLYGRTQEDQFVTAFYGILDPDSGEFIFSSAGHTPPLLCKKTENSRAVCFDAGLPLGINPLEEYTTTRQILATGDIFLLYTDGITEAARNDGEMFGLERLMTVSGAQRNLSAGQFCERLCQNVDQFRRGVEQGDDVTVLVLKAK</sequence>
<dbReference type="Pfam" id="PF00072">
    <property type="entry name" value="Response_reg"/>
    <property type="match status" value="1"/>
</dbReference>
<dbReference type="Pfam" id="PF07228">
    <property type="entry name" value="SpoIIE"/>
    <property type="match status" value="1"/>
</dbReference>
<dbReference type="InterPro" id="IPR001789">
    <property type="entry name" value="Sig_transdc_resp-reg_receiver"/>
</dbReference>
<keyword evidence="1" id="KW-0378">Hydrolase</keyword>
<dbReference type="SMART" id="SM00448">
    <property type="entry name" value="REC"/>
    <property type="match status" value="1"/>
</dbReference>
<dbReference type="eggNOG" id="COG2208">
    <property type="taxonomic scope" value="Bacteria"/>
</dbReference>
<dbReference type="Gene3D" id="3.60.40.10">
    <property type="entry name" value="PPM-type phosphatase domain"/>
    <property type="match status" value="1"/>
</dbReference>
<dbReference type="SMART" id="SM00331">
    <property type="entry name" value="PP2C_SIG"/>
    <property type="match status" value="1"/>
</dbReference>
<evidence type="ECO:0000256" key="1">
    <source>
        <dbReference type="ARBA" id="ARBA00022801"/>
    </source>
</evidence>
<proteinExistence type="predicted"/>
<dbReference type="SUPFAM" id="SSF81606">
    <property type="entry name" value="PP2C-like"/>
    <property type="match status" value="1"/>
</dbReference>
<evidence type="ECO:0000313" key="4">
    <source>
        <dbReference type="EMBL" id="ACM19546.1"/>
    </source>
</evidence>
<dbReference type="AlphaFoldDB" id="B9M3D6"/>
<dbReference type="OrthoDB" id="20101at2"/>
<dbReference type="CDD" id="cd19920">
    <property type="entry name" value="REC_PA4781-like"/>
    <property type="match status" value="1"/>
</dbReference>
<dbReference type="PROSITE" id="PS50110">
    <property type="entry name" value="RESPONSE_REGULATORY"/>
    <property type="match status" value="1"/>
</dbReference>
<feature type="domain" description="Response regulatory" evidence="3">
    <location>
        <begin position="5"/>
        <end position="121"/>
    </location>
</feature>
<dbReference type="RefSeq" id="WP_012646275.1">
    <property type="nucleotide sequence ID" value="NC_011979.1"/>
</dbReference>
<dbReference type="SUPFAM" id="SSF52172">
    <property type="entry name" value="CheY-like"/>
    <property type="match status" value="1"/>
</dbReference>
<dbReference type="EMBL" id="CP001390">
    <property type="protein sequence ID" value="ACM19546.1"/>
    <property type="molecule type" value="Genomic_DNA"/>
</dbReference>
<dbReference type="Proteomes" id="UP000007721">
    <property type="component" value="Chromosome"/>
</dbReference>
<name>B9M3D6_GEODF</name>
<accession>B9M3D6</accession>
<evidence type="ECO:0000313" key="5">
    <source>
        <dbReference type="Proteomes" id="UP000007721"/>
    </source>
</evidence>
<dbReference type="InterPro" id="IPR052016">
    <property type="entry name" value="Bact_Sigma-Reg"/>
</dbReference>
<dbReference type="STRING" id="316067.Geob_1186"/>
<keyword evidence="5" id="KW-1185">Reference proteome</keyword>
<feature type="modified residue" description="4-aspartylphosphate" evidence="2">
    <location>
        <position position="54"/>
    </location>
</feature>
<reference evidence="4 5" key="1">
    <citation type="submission" date="2009-01" db="EMBL/GenBank/DDBJ databases">
        <title>Complete sequence of Geobacter sp. FRC-32.</title>
        <authorList>
            <consortium name="US DOE Joint Genome Institute"/>
            <person name="Lucas S."/>
            <person name="Copeland A."/>
            <person name="Lapidus A."/>
            <person name="Glavina del Rio T."/>
            <person name="Dalin E."/>
            <person name="Tice H."/>
            <person name="Bruce D."/>
            <person name="Goodwin L."/>
            <person name="Pitluck S."/>
            <person name="Saunders E."/>
            <person name="Brettin T."/>
            <person name="Detter J.C."/>
            <person name="Han C."/>
            <person name="Larimer F."/>
            <person name="Land M."/>
            <person name="Hauser L."/>
            <person name="Kyrpides N."/>
            <person name="Ovchinnikova G."/>
            <person name="Kostka J."/>
            <person name="Richardson P."/>
        </authorList>
    </citation>
    <scope>NUCLEOTIDE SEQUENCE [LARGE SCALE GENOMIC DNA]</scope>
    <source>
        <strain evidence="5">DSM 22248 / JCM 15807 / FRC-32</strain>
    </source>
</reference>
<dbReference type="HOGENOM" id="CLU_000445_43_7_7"/>
<gene>
    <name evidence="4" type="ordered locus">Geob_1186</name>
</gene>
<protein>
    <submittedName>
        <fullName evidence="4">Response receiver-modulated serine phosphatase, SpoIIE domain-containing</fullName>
    </submittedName>
</protein>
<evidence type="ECO:0000256" key="2">
    <source>
        <dbReference type="PROSITE-ProRule" id="PRU00169"/>
    </source>
</evidence>